<dbReference type="Proteomes" id="UP000258408">
    <property type="component" value="Segment"/>
</dbReference>
<dbReference type="RefSeq" id="YP_009839332.1">
    <property type="nucleotide sequence ID" value="NC_048720.1"/>
</dbReference>
<organism evidence="1 2">
    <name type="scientific">Streptomyces phage Blueeyedbeauty</name>
    <dbReference type="NCBI Taxonomy" id="2250336"/>
    <lineage>
        <taxon>Viruses</taxon>
        <taxon>Duplodnaviria</taxon>
        <taxon>Heunggongvirae</taxon>
        <taxon>Uroviricota</taxon>
        <taxon>Caudoviricetes</taxon>
        <taxon>Stanwilliamsviridae</taxon>
        <taxon>Loccivirinae</taxon>
        <taxon>Annadreamyvirus</taxon>
        <taxon>Annadreamyvirus blueeyedbeauty</taxon>
    </lineage>
</organism>
<keyword evidence="2" id="KW-1185">Reference proteome</keyword>
<reference evidence="1 2" key="1">
    <citation type="submission" date="2018-06" db="EMBL/GenBank/DDBJ databases">
        <authorList>
            <person name="Luttrell C.E."/>
            <person name="Myers K.N."/>
            <person name="Simpson A.N."/>
            <person name="Sulollari A."/>
            <person name="Suri N."/>
            <person name="Nayek S."/>
            <person name="Bhuiyan S."/>
            <person name="Smith B.R."/>
            <person name="Hughes L.E."/>
            <person name="Garlena R.A."/>
            <person name="Russell D.A."/>
            <person name="Pope W.H."/>
            <person name="Jacobs-Sera D."/>
            <person name="Hatfull G.F."/>
        </authorList>
    </citation>
    <scope>NUCLEOTIDE SEQUENCE [LARGE SCALE GENOMIC DNA]</scope>
</reference>
<sequence length="54" mass="6714">MFDPEDFFPEEILEELEDTDTSLYDILPEELLQYLEDEDDRNHWDRYDEMPWNG</sequence>
<gene>
    <name evidence="1" type="primary">164</name>
    <name evidence="1" type="ORF">SEA_BLUEEYEDBEAUTY_164</name>
</gene>
<proteinExistence type="predicted"/>
<name>A0A345L1X8_9CAUD</name>
<dbReference type="GeneID" id="55599954"/>
<evidence type="ECO:0000313" key="1">
    <source>
        <dbReference type="EMBL" id="AXH49280.1"/>
    </source>
</evidence>
<accession>A0A345L1X8</accession>
<protein>
    <submittedName>
        <fullName evidence="1">Uncharacterized protein</fullName>
    </submittedName>
</protein>
<evidence type="ECO:0000313" key="2">
    <source>
        <dbReference type="Proteomes" id="UP000258408"/>
    </source>
</evidence>
<dbReference type="KEGG" id="vg:55599954"/>
<dbReference type="EMBL" id="MH536814">
    <property type="protein sequence ID" value="AXH49280.1"/>
    <property type="molecule type" value="Genomic_DNA"/>
</dbReference>